<reference evidence="2 3" key="1">
    <citation type="submission" date="2018-07" db="EMBL/GenBank/DDBJ databases">
        <title>A high quality draft genome assembly of the barn swallow (H. rustica rustica).</title>
        <authorList>
            <person name="Formenti G."/>
            <person name="Chiara M."/>
            <person name="Poveda L."/>
            <person name="Francoijs K.-J."/>
            <person name="Bonisoli-Alquati A."/>
            <person name="Canova L."/>
            <person name="Gianfranceschi L."/>
            <person name="Horner D.S."/>
            <person name="Saino N."/>
        </authorList>
    </citation>
    <scope>NUCLEOTIDE SEQUENCE [LARGE SCALE GENOMIC DNA]</scope>
    <source>
        <strain evidence="2">Chelidonia</strain>
        <tissue evidence="2">Blood</tissue>
    </source>
</reference>
<feature type="compositionally biased region" description="Basic and acidic residues" evidence="1">
    <location>
        <begin position="12"/>
        <end position="36"/>
    </location>
</feature>
<comment type="caution">
    <text evidence="2">The sequence shown here is derived from an EMBL/GenBank/DDBJ whole genome shotgun (WGS) entry which is preliminary data.</text>
</comment>
<accession>A0A3M0LH62</accession>
<organism evidence="2 3">
    <name type="scientific">Hirundo rustica rustica</name>
    <dbReference type="NCBI Taxonomy" id="333673"/>
    <lineage>
        <taxon>Eukaryota</taxon>
        <taxon>Metazoa</taxon>
        <taxon>Chordata</taxon>
        <taxon>Craniata</taxon>
        <taxon>Vertebrata</taxon>
        <taxon>Euteleostomi</taxon>
        <taxon>Archelosauria</taxon>
        <taxon>Archosauria</taxon>
        <taxon>Dinosauria</taxon>
        <taxon>Saurischia</taxon>
        <taxon>Theropoda</taxon>
        <taxon>Coelurosauria</taxon>
        <taxon>Aves</taxon>
        <taxon>Neognathae</taxon>
        <taxon>Neoaves</taxon>
        <taxon>Telluraves</taxon>
        <taxon>Australaves</taxon>
        <taxon>Passeriformes</taxon>
        <taxon>Sylvioidea</taxon>
        <taxon>Hirundinidae</taxon>
        <taxon>Hirundo</taxon>
    </lineage>
</organism>
<feature type="compositionally biased region" description="Low complexity" evidence="1">
    <location>
        <begin position="49"/>
        <end position="63"/>
    </location>
</feature>
<dbReference type="EMBL" id="QRBI01000096">
    <property type="protein sequence ID" value="RMC18417.1"/>
    <property type="molecule type" value="Genomic_DNA"/>
</dbReference>
<dbReference type="AlphaFoldDB" id="A0A3M0LH62"/>
<keyword evidence="3" id="KW-1185">Reference proteome</keyword>
<evidence type="ECO:0000256" key="1">
    <source>
        <dbReference type="SAM" id="MobiDB-lite"/>
    </source>
</evidence>
<dbReference type="Proteomes" id="UP000269221">
    <property type="component" value="Unassembled WGS sequence"/>
</dbReference>
<proteinExistence type="predicted"/>
<gene>
    <name evidence="2" type="ORF">DUI87_04304</name>
</gene>
<name>A0A3M0LH62_HIRRU</name>
<evidence type="ECO:0000313" key="2">
    <source>
        <dbReference type="EMBL" id="RMC18417.1"/>
    </source>
</evidence>
<protein>
    <submittedName>
        <fullName evidence="2">Uncharacterized protein</fullName>
    </submittedName>
</protein>
<feature type="region of interest" description="Disordered" evidence="1">
    <location>
        <begin position="1"/>
        <end position="120"/>
    </location>
</feature>
<sequence>MSGFSPELIEYLEGKISFEEFEQRREERKSREKEGENASAEENEEDVEAPSSSRKASGKSQSQDETDAGETADGVSKSVHRVFASMLGENEEEEDEEEEEEEEEGEEEEETTEQPTAGDVFVLEMVLNRETKKMMKASI</sequence>
<evidence type="ECO:0000313" key="3">
    <source>
        <dbReference type="Proteomes" id="UP000269221"/>
    </source>
</evidence>
<dbReference type="STRING" id="333673.A0A3M0LH62"/>
<feature type="compositionally biased region" description="Acidic residues" evidence="1">
    <location>
        <begin position="89"/>
        <end position="112"/>
    </location>
</feature>
<feature type="compositionally biased region" description="Acidic residues" evidence="1">
    <location>
        <begin position="39"/>
        <end position="48"/>
    </location>
</feature>